<proteinExistence type="inferred from homology"/>
<gene>
    <name evidence="10" type="primary">glyQ</name>
    <name evidence="11" type="synonym">glyS</name>
    <name evidence="13" type="ORF">BD36_00970</name>
</gene>
<dbReference type="KEGG" id="cmx:DNC_00915"/>
<dbReference type="PROSITE" id="PS50861">
    <property type="entry name" value="AA_TRNA_LIGASE_II_GLYAB"/>
    <property type="match status" value="2"/>
</dbReference>
<dbReference type="AlphaFoldDB" id="A0A069ZX72"/>
<dbReference type="Pfam" id="PF02092">
    <property type="entry name" value="tRNA_synt_2f"/>
    <property type="match status" value="1"/>
</dbReference>
<evidence type="ECO:0000313" key="14">
    <source>
        <dbReference type="Proteomes" id="UP000260363"/>
    </source>
</evidence>
<dbReference type="HAMAP" id="MF_00255">
    <property type="entry name" value="Gly_tRNA_synth_beta"/>
    <property type="match status" value="1"/>
</dbReference>
<comment type="subunit">
    <text evidence="11">Tetramer of two alpha and two beta subunits.</text>
</comment>
<dbReference type="STRING" id="83560.NC80_00900"/>
<keyword evidence="6 11" id="KW-0067">ATP-binding</keyword>
<evidence type="ECO:0000256" key="4">
    <source>
        <dbReference type="ARBA" id="ARBA00022598"/>
    </source>
</evidence>
<dbReference type="NCBIfam" id="NF006827">
    <property type="entry name" value="PRK09348.1"/>
    <property type="match status" value="1"/>
</dbReference>
<evidence type="ECO:0000313" key="13">
    <source>
        <dbReference type="EMBL" id="AJR10271.1"/>
    </source>
</evidence>
<dbReference type="Proteomes" id="UP000260363">
    <property type="component" value="Chromosome"/>
</dbReference>
<dbReference type="NCBIfam" id="NF011499">
    <property type="entry name" value="PRK14908.1"/>
    <property type="match status" value="1"/>
</dbReference>
<evidence type="ECO:0000256" key="1">
    <source>
        <dbReference type="ARBA" id="ARBA00004496"/>
    </source>
</evidence>
<dbReference type="GO" id="GO:0004820">
    <property type="term" value="F:glycine-tRNA ligase activity"/>
    <property type="evidence" value="ECO:0007669"/>
    <property type="project" value="UniProtKB-UniRule"/>
</dbReference>
<evidence type="ECO:0000259" key="12">
    <source>
        <dbReference type="Pfam" id="PF05746"/>
    </source>
</evidence>
<evidence type="ECO:0000256" key="7">
    <source>
        <dbReference type="ARBA" id="ARBA00022917"/>
    </source>
</evidence>
<dbReference type="InterPro" id="IPR002310">
    <property type="entry name" value="Gly-tRNA_ligase_asu"/>
</dbReference>
<dbReference type="PANTHER" id="PTHR30075">
    <property type="entry name" value="GLYCYL-TRNA SYNTHETASE"/>
    <property type="match status" value="1"/>
</dbReference>
<dbReference type="InterPro" id="IPR006194">
    <property type="entry name" value="Gly-tRNA-synth_heterodimer"/>
</dbReference>
<dbReference type="CDD" id="cd00733">
    <property type="entry name" value="GlyRS_alpha_core"/>
    <property type="match status" value="1"/>
</dbReference>
<dbReference type="Gene3D" id="3.30.930.10">
    <property type="entry name" value="Bira Bifunctional Protein, Domain 2"/>
    <property type="match status" value="1"/>
</dbReference>
<keyword evidence="3 11" id="KW-0963">Cytoplasm</keyword>
<dbReference type="SUPFAM" id="SSF55681">
    <property type="entry name" value="Class II aaRS and biotin synthetases"/>
    <property type="match status" value="1"/>
</dbReference>
<dbReference type="GeneID" id="1246303"/>
<comment type="similarity">
    <text evidence="2 11">Belongs to the class-II aminoacyl-tRNA synthetase family.</text>
</comment>
<evidence type="ECO:0000256" key="2">
    <source>
        <dbReference type="ARBA" id="ARBA00008226"/>
    </source>
</evidence>
<evidence type="ECO:0000256" key="10">
    <source>
        <dbReference type="HAMAP-Rule" id="MF_00254"/>
    </source>
</evidence>
<dbReference type="PRINTS" id="PR01044">
    <property type="entry name" value="TRNASYNTHGA"/>
</dbReference>
<evidence type="ECO:0000256" key="11">
    <source>
        <dbReference type="HAMAP-Rule" id="MF_00255"/>
    </source>
</evidence>
<dbReference type="Gene3D" id="1.20.58.180">
    <property type="entry name" value="Class II aaRS and biotin synthetases, domain 2"/>
    <property type="match status" value="1"/>
</dbReference>
<dbReference type="RefSeq" id="WP_010229721.1">
    <property type="nucleotide sequence ID" value="NZ_CP007217.1"/>
</dbReference>
<dbReference type="NCBIfam" id="TIGR00388">
    <property type="entry name" value="glyQ"/>
    <property type="match status" value="1"/>
</dbReference>
<dbReference type="Pfam" id="PF02091">
    <property type="entry name" value="tRNA-synt_2e"/>
    <property type="match status" value="1"/>
</dbReference>
<evidence type="ECO:0000256" key="8">
    <source>
        <dbReference type="ARBA" id="ARBA00023146"/>
    </source>
</evidence>
<organism evidence="13 14">
    <name type="scientific">Chlamydia muridarum</name>
    <dbReference type="NCBI Taxonomy" id="83560"/>
    <lineage>
        <taxon>Bacteria</taxon>
        <taxon>Pseudomonadati</taxon>
        <taxon>Chlamydiota</taxon>
        <taxon>Chlamydiia</taxon>
        <taxon>Chlamydiales</taxon>
        <taxon>Chlamydiaceae</taxon>
        <taxon>Chlamydia/Chlamydophila group</taxon>
        <taxon>Chlamydia</taxon>
    </lineage>
</organism>
<keyword evidence="7 11" id="KW-0648">Protein biosynthesis</keyword>
<dbReference type="InterPro" id="IPR008909">
    <property type="entry name" value="DALR_anticod-bd"/>
</dbReference>
<dbReference type="NCBIfam" id="TIGR00211">
    <property type="entry name" value="glyS"/>
    <property type="match status" value="1"/>
</dbReference>
<name>A0A069ZX72_CHLMR</name>
<dbReference type="GO" id="GO:0004814">
    <property type="term" value="F:arginine-tRNA ligase activity"/>
    <property type="evidence" value="ECO:0007669"/>
    <property type="project" value="InterPro"/>
</dbReference>
<dbReference type="EC" id="6.1.1.14" evidence="11"/>
<evidence type="ECO:0000256" key="6">
    <source>
        <dbReference type="ARBA" id="ARBA00022840"/>
    </source>
</evidence>
<evidence type="ECO:0000256" key="3">
    <source>
        <dbReference type="ARBA" id="ARBA00022490"/>
    </source>
</evidence>
<dbReference type="FunFam" id="3.30.930.10:FF:000006">
    <property type="entry name" value="Glycine--tRNA ligase alpha subunit"/>
    <property type="match status" value="1"/>
</dbReference>
<comment type="catalytic activity">
    <reaction evidence="9 11">
        <text>tRNA(Gly) + glycine + ATP = glycyl-tRNA(Gly) + AMP + diphosphate</text>
        <dbReference type="Rhea" id="RHEA:16013"/>
        <dbReference type="Rhea" id="RHEA-COMP:9664"/>
        <dbReference type="Rhea" id="RHEA-COMP:9683"/>
        <dbReference type="ChEBI" id="CHEBI:30616"/>
        <dbReference type="ChEBI" id="CHEBI:33019"/>
        <dbReference type="ChEBI" id="CHEBI:57305"/>
        <dbReference type="ChEBI" id="CHEBI:78442"/>
        <dbReference type="ChEBI" id="CHEBI:78522"/>
        <dbReference type="ChEBI" id="CHEBI:456215"/>
        <dbReference type="EC" id="6.1.1.14"/>
    </reaction>
</comment>
<evidence type="ECO:0000256" key="5">
    <source>
        <dbReference type="ARBA" id="ARBA00022741"/>
    </source>
</evidence>
<feature type="domain" description="DALR anticodon binding" evidence="12">
    <location>
        <begin position="897"/>
        <end position="994"/>
    </location>
</feature>
<keyword evidence="8 11" id="KW-0030">Aminoacyl-tRNA synthetase</keyword>
<dbReference type="GO" id="GO:0006426">
    <property type="term" value="P:glycyl-tRNA aminoacylation"/>
    <property type="evidence" value="ECO:0007669"/>
    <property type="project" value="UniProtKB-UniRule"/>
</dbReference>
<sequence>MSSQPLTLQDMMAAILRFWSEQGCIIHQGYDLEVGAGTFNPATFLQALGPEPFKTAYIEPSRRPQDGRYGQHPNRLQKYHQLQVILKPVPENFLSLYLESLKVIGLNLVDHDIRFVHDDWENPTIGAWGLGWEVWLNGMEITQLTYFQAVGSKPLEAISGEITYGVERIAMYLQKKNSVYDVMWNDSLTYGDITQHAEQAWSQYNFETANTSMWLKHFEDFAAEALATLDKGLPLPAYDFVIKASHAFNMLDSRGVISVTERTRYITKIRQLARAVADKYVIWRESLGFPLLKTIPSTPTVTAKQIPHICQDEDFLLEIGSEELPAAFVPTGIQQLESLAKKLLADHNISYNNLEVLGTPRRLALRIQGLSHLTIRPEAEKKGPPLSLLFEEDGSVSSQGEQFFASHGLSISHRSALDQSSTICRVRSIKGTDYLFLVIPEERIETAAILVNELPLLIRSMRFPKKMTWDNGGVEYARPIRWLVALYGDQVLPISLGFVSSGNISWGHRQLDNRQLTIPSSKEYIDILRDACVIVSQKERRSIIEQGLQNLTGDQTVAIAPEHLIEETVFLTEHPFVICAQFNPDFCSLPKELLIAEMINHQRYFPTQNLQGEITNRFLIVCDNSPTDTIIEGNEKALAPRLTDGNFLFKQDLLTSLDSFVEKLKSVTYFDALGSLADKTARLKLHLEETYPLLPLCPKEDIDTAVHYCKADLVSAVVNEFPELQGIMGRYYLQNAALSKAAAIAVGEHLQHITLGSSVSTTGALLSILDRVDNLLSCFILGLLPTSSHDPYALRRQSLELLTLLYTTQSSVDIEDLFSRLVRHFPTTIPNTVWSPEDVLNKLCSFVWGRLKTILSSLGFAKEVIAAVLTENCPKNPLTIINSARSIQELQNTQTLETIASTHNRLKKILASLSFSVTEQIFSLITSEDMLFKQALERFKEATTSLPISSREYLLQLEDLSQSTALFLDSVRIADDDENIRNQRIALLVATQKCFGFYAWDAL</sequence>
<dbReference type="EMBL" id="CP007217">
    <property type="protein sequence ID" value="AJR10271.1"/>
    <property type="molecule type" value="Genomic_DNA"/>
</dbReference>
<keyword evidence="5 11" id="KW-0547">Nucleotide-binding</keyword>
<accession>A0A069ZX72</accession>
<reference evidence="13 14" key="1">
    <citation type="submission" date="2014-02" db="EMBL/GenBank/DDBJ databases">
        <authorList>
            <person name="Chen C."/>
            <person name="Conrad T.A."/>
            <person name="Zhou Z."/>
            <person name="Lai Z."/>
            <person name="Zhong G."/>
        </authorList>
    </citation>
    <scope>NUCLEOTIDE SEQUENCE [LARGE SCALE GENOMIC DNA]</scope>
    <source>
        <strain evidence="13 14">Nigg3-28</strain>
    </source>
</reference>
<keyword evidence="4 11" id="KW-0436">Ligase</keyword>
<dbReference type="PATRIC" id="fig|243161.6.peg.193"/>
<dbReference type="InterPro" id="IPR045864">
    <property type="entry name" value="aa-tRNA-synth_II/BPL/LPL"/>
</dbReference>
<dbReference type="KEGG" id="cmm:NC80_00900"/>
<evidence type="ECO:0000256" key="9">
    <source>
        <dbReference type="ARBA" id="ARBA00047937"/>
    </source>
</evidence>
<dbReference type="SMR" id="A0A069ZX72"/>
<dbReference type="Pfam" id="PF05746">
    <property type="entry name" value="DALR_1"/>
    <property type="match status" value="1"/>
</dbReference>
<dbReference type="InterPro" id="IPR015944">
    <property type="entry name" value="Gly-tRNA-synth_bsu"/>
</dbReference>
<dbReference type="PANTHER" id="PTHR30075:SF2">
    <property type="entry name" value="GLYCINE--TRNA LIGASE, CHLOROPLASTIC_MITOCHONDRIAL 2"/>
    <property type="match status" value="1"/>
</dbReference>
<comment type="subcellular location">
    <subcellularLocation>
        <location evidence="1 11">Cytoplasm</location>
    </subcellularLocation>
</comment>
<dbReference type="GO" id="GO:0005524">
    <property type="term" value="F:ATP binding"/>
    <property type="evidence" value="ECO:0007669"/>
    <property type="project" value="UniProtKB-UniRule"/>
</dbReference>
<dbReference type="OMA" id="CVLFNGE"/>
<dbReference type="GO" id="GO:0005829">
    <property type="term" value="C:cytosol"/>
    <property type="evidence" value="ECO:0007669"/>
    <property type="project" value="TreeGrafter"/>
</dbReference>
<protein>
    <recommendedName>
        <fullName evidence="10 11">Multifunctional fusion protein</fullName>
    </recommendedName>
    <domain>
        <recommendedName>
            <fullName evidence="11">Glycine--tRNA ligase beta subunit</fullName>
            <ecNumber evidence="11">6.1.1.14</ecNumber>
        </recommendedName>
        <alternativeName>
            <fullName evidence="11">Glycyl-tRNA synthetase beta subunit</fullName>
            <shortName evidence="11">GlyRS</shortName>
        </alternativeName>
    </domain>
    <domain>
        <recommendedName>
            <fullName evidence="10">Glycine--tRNA ligase alpha subunit</fullName>
        </recommendedName>
        <alternativeName>
            <fullName evidence="10">Glycyl-tRNA synthetase alpha subunit</fullName>
        </alternativeName>
    </domain>
</protein>
<dbReference type="GO" id="GO:0006420">
    <property type="term" value="P:arginyl-tRNA aminoacylation"/>
    <property type="evidence" value="ECO:0007669"/>
    <property type="project" value="InterPro"/>
</dbReference>
<dbReference type="HAMAP" id="MF_00254">
    <property type="entry name" value="Gly_tRNA_synth_alpha"/>
    <property type="match status" value="1"/>
</dbReference>
<dbReference type="KEGG" id="cmg:NC81_00915"/>